<feature type="domain" description="HTH iclR-type" evidence="4">
    <location>
        <begin position="11"/>
        <end position="72"/>
    </location>
</feature>
<dbReference type="InterPro" id="IPR036390">
    <property type="entry name" value="WH_DNA-bd_sf"/>
</dbReference>
<dbReference type="SUPFAM" id="SSF55781">
    <property type="entry name" value="GAF domain-like"/>
    <property type="match status" value="1"/>
</dbReference>
<dbReference type="InterPro" id="IPR050707">
    <property type="entry name" value="HTH_MetabolicPath_Reg"/>
</dbReference>
<dbReference type="PANTHER" id="PTHR30136">
    <property type="entry name" value="HELIX-TURN-HELIX TRANSCRIPTIONAL REGULATOR, ICLR FAMILY"/>
    <property type="match status" value="1"/>
</dbReference>
<dbReference type="EMBL" id="BAAABM010000066">
    <property type="protein sequence ID" value="GAA0368728.1"/>
    <property type="molecule type" value="Genomic_DNA"/>
</dbReference>
<evidence type="ECO:0000256" key="2">
    <source>
        <dbReference type="ARBA" id="ARBA00023125"/>
    </source>
</evidence>
<keyword evidence="2" id="KW-0238">DNA-binding</keyword>
<keyword evidence="7" id="KW-1185">Reference proteome</keyword>
<keyword evidence="3" id="KW-0804">Transcription</keyword>
<dbReference type="InterPro" id="IPR014757">
    <property type="entry name" value="Tscrpt_reg_IclR_C"/>
</dbReference>
<evidence type="ECO:0000313" key="6">
    <source>
        <dbReference type="EMBL" id="GAA0368728.1"/>
    </source>
</evidence>
<dbReference type="SMART" id="SM00346">
    <property type="entry name" value="HTH_ICLR"/>
    <property type="match status" value="1"/>
</dbReference>
<reference evidence="6 7" key="1">
    <citation type="journal article" date="2019" name="Int. J. Syst. Evol. Microbiol.">
        <title>The Global Catalogue of Microorganisms (GCM) 10K type strain sequencing project: providing services to taxonomists for standard genome sequencing and annotation.</title>
        <authorList>
            <consortium name="The Broad Institute Genomics Platform"/>
            <consortium name="The Broad Institute Genome Sequencing Center for Infectious Disease"/>
            <person name="Wu L."/>
            <person name="Ma J."/>
        </authorList>
    </citation>
    <scope>NUCLEOTIDE SEQUENCE [LARGE SCALE GENOMIC DNA]</scope>
    <source>
        <strain evidence="6 7">JCM 3146</strain>
    </source>
</reference>
<accession>A0ABN0XND2</accession>
<dbReference type="SUPFAM" id="SSF46785">
    <property type="entry name" value="Winged helix' DNA-binding domain"/>
    <property type="match status" value="1"/>
</dbReference>
<evidence type="ECO:0000259" key="5">
    <source>
        <dbReference type="PROSITE" id="PS51078"/>
    </source>
</evidence>
<keyword evidence="1" id="KW-0805">Transcription regulation</keyword>
<evidence type="ECO:0000259" key="4">
    <source>
        <dbReference type="PROSITE" id="PS51077"/>
    </source>
</evidence>
<organism evidence="6 7">
    <name type="scientific">Actinoallomurus spadix</name>
    <dbReference type="NCBI Taxonomy" id="79912"/>
    <lineage>
        <taxon>Bacteria</taxon>
        <taxon>Bacillati</taxon>
        <taxon>Actinomycetota</taxon>
        <taxon>Actinomycetes</taxon>
        <taxon>Streptosporangiales</taxon>
        <taxon>Thermomonosporaceae</taxon>
        <taxon>Actinoallomurus</taxon>
    </lineage>
</organism>
<dbReference type="PROSITE" id="PS51077">
    <property type="entry name" value="HTH_ICLR"/>
    <property type="match status" value="1"/>
</dbReference>
<dbReference type="Gene3D" id="3.30.450.40">
    <property type="match status" value="1"/>
</dbReference>
<dbReference type="PROSITE" id="PS51078">
    <property type="entry name" value="ICLR_ED"/>
    <property type="match status" value="1"/>
</dbReference>
<feature type="domain" description="IclR-ED" evidence="5">
    <location>
        <begin position="73"/>
        <end position="249"/>
    </location>
</feature>
<proteinExistence type="predicted"/>
<dbReference type="Proteomes" id="UP001501822">
    <property type="component" value="Unassembled WGS sequence"/>
</dbReference>
<dbReference type="Pfam" id="PF01614">
    <property type="entry name" value="IclR_C"/>
    <property type="match status" value="1"/>
</dbReference>
<dbReference type="InterPro" id="IPR029016">
    <property type="entry name" value="GAF-like_dom_sf"/>
</dbReference>
<dbReference type="InterPro" id="IPR036388">
    <property type="entry name" value="WH-like_DNA-bd_sf"/>
</dbReference>
<dbReference type="PANTHER" id="PTHR30136:SF24">
    <property type="entry name" value="HTH-TYPE TRANSCRIPTIONAL REPRESSOR ALLR"/>
    <property type="match status" value="1"/>
</dbReference>
<dbReference type="Gene3D" id="1.10.10.10">
    <property type="entry name" value="Winged helix-like DNA-binding domain superfamily/Winged helix DNA-binding domain"/>
    <property type="match status" value="1"/>
</dbReference>
<sequence length="249" mass="26775">MMKETRRPTLIVSVQRGLHLMEAVASHPGGAPAKQLARQVGLPLATTYHLLRTLVHEGYVVRTREGAYLLGDRVDSLSGDRRAQDRLARVRVALRSLRDELGAAAYLSLYEDGEIRVVEIADGPRTPRVDLSAGLSQTAHATAIGKCVLAQLPPPARRDHLSRHPLIGLTPHTITHEGELERRLGSPLALDREEYVLGIGCAAVPVTDASGETIGAVAVSCSPVKLARIEASAPRIRDAAARINLALTI</sequence>
<evidence type="ECO:0000313" key="7">
    <source>
        <dbReference type="Proteomes" id="UP001501822"/>
    </source>
</evidence>
<evidence type="ECO:0000256" key="1">
    <source>
        <dbReference type="ARBA" id="ARBA00023015"/>
    </source>
</evidence>
<evidence type="ECO:0000256" key="3">
    <source>
        <dbReference type="ARBA" id="ARBA00023163"/>
    </source>
</evidence>
<comment type="caution">
    <text evidence="6">The sequence shown here is derived from an EMBL/GenBank/DDBJ whole genome shotgun (WGS) entry which is preliminary data.</text>
</comment>
<dbReference type="InterPro" id="IPR005471">
    <property type="entry name" value="Tscrpt_reg_IclR_N"/>
</dbReference>
<dbReference type="Pfam" id="PF09339">
    <property type="entry name" value="HTH_IclR"/>
    <property type="match status" value="1"/>
</dbReference>
<protein>
    <submittedName>
        <fullName evidence="6">IclR family transcriptional regulator C-terminal domain-containing protein</fullName>
    </submittedName>
</protein>
<gene>
    <name evidence="6" type="ORF">GCM10010151_68320</name>
</gene>
<name>A0ABN0XND2_9ACTN</name>